<accession>A0A3A8HZK8</accession>
<evidence type="ECO:0000313" key="2">
    <source>
        <dbReference type="Proteomes" id="UP000268094"/>
    </source>
</evidence>
<reference evidence="2" key="1">
    <citation type="submission" date="2018-09" db="EMBL/GenBank/DDBJ databases">
        <authorList>
            <person name="Livingstone P.G."/>
            <person name="Whitworth D.E."/>
        </authorList>
    </citation>
    <scope>NUCLEOTIDE SEQUENCE [LARGE SCALE GENOMIC DNA]</scope>
    <source>
        <strain evidence="2">CA054A</strain>
    </source>
</reference>
<organism evidence="1 2">
    <name type="scientific">Corallococcus terminator</name>
    <dbReference type="NCBI Taxonomy" id="2316733"/>
    <lineage>
        <taxon>Bacteria</taxon>
        <taxon>Pseudomonadati</taxon>
        <taxon>Myxococcota</taxon>
        <taxon>Myxococcia</taxon>
        <taxon>Myxococcales</taxon>
        <taxon>Cystobacterineae</taxon>
        <taxon>Myxococcaceae</taxon>
        <taxon>Corallococcus</taxon>
    </lineage>
</organism>
<gene>
    <name evidence="1" type="ORF">D7V88_31980</name>
</gene>
<protein>
    <submittedName>
        <fullName evidence="1">Uncharacterized protein</fullName>
    </submittedName>
</protein>
<dbReference type="AlphaFoldDB" id="A0A3A8HZK8"/>
<proteinExistence type="predicted"/>
<dbReference type="EMBL" id="RAVZ01000300">
    <property type="protein sequence ID" value="RKG76632.1"/>
    <property type="molecule type" value="Genomic_DNA"/>
</dbReference>
<comment type="caution">
    <text evidence="1">The sequence shown here is derived from an EMBL/GenBank/DDBJ whole genome shotgun (WGS) entry which is preliminary data.</text>
</comment>
<keyword evidence="2" id="KW-1185">Reference proteome</keyword>
<evidence type="ECO:0000313" key="1">
    <source>
        <dbReference type="EMBL" id="RKG76632.1"/>
    </source>
</evidence>
<dbReference type="Proteomes" id="UP000268094">
    <property type="component" value="Unassembled WGS sequence"/>
</dbReference>
<name>A0A3A8HZK8_9BACT</name>
<sequence>MPCLWCDLHCCVIPGHPNGGQGRNAEPDDLPPLMEEPDVSMTPLPIFDITGQSLRRALGPPPTLPTLPAPVDPNAYSRFWDLHLTDKQGWYDFALNILPEIRYQERKNLLNRSWLAGDGRVRVSWRIAQAFRASLREQQAALGRLVDFATARRVEVAALGAARANQLLTSLRSTHTDEMARLKGIHQQPEVAKQVNALDTVMSDLIGLMGTHWRNPSQNLPGFQGIIQRLNAQRLALQDFKDQLANLESRLETFDPDEGYSPNSSYFTTIISMDDLARQIPSGLGEVMVRWIADWGHRGKLRVSSHGDGKGHLHMEADEVSGARVADWLYQNGLEENLQPIGQRQDRAGLKAEHGLITINLSICMGGRAFNEETQTTTPGLLQPQQRTTVPAPGSALDLLLRRLRHYRVHGIEVTGSNMVVRDEGGRLGEALGDDWFLLAHSERKVRAIS</sequence>